<accession>A0AA40SRX4</accession>
<dbReference type="RefSeq" id="WP_183500783.1">
    <property type="nucleotide sequence ID" value="NZ_BAABCO010000003.1"/>
</dbReference>
<keyword evidence="1" id="KW-0732">Signal</keyword>
<dbReference type="PANTHER" id="PTHR30006">
    <property type="entry name" value="THIAMINE-BINDING PERIPLASMIC PROTEIN-RELATED"/>
    <property type="match status" value="1"/>
</dbReference>
<reference evidence="2 3" key="1">
    <citation type="submission" date="2020-08" db="EMBL/GenBank/DDBJ databases">
        <title>Sequencing the genomes of 1000 actinobacteria strains.</title>
        <authorList>
            <person name="Klenk H.-P."/>
        </authorList>
    </citation>
    <scope>NUCLEOTIDE SEQUENCE [LARGE SCALE GENOMIC DNA]</scope>
    <source>
        <strain evidence="2 3">DSM 19600</strain>
    </source>
</reference>
<evidence type="ECO:0000313" key="2">
    <source>
        <dbReference type="EMBL" id="MBB4141292.1"/>
    </source>
</evidence>
<comment type="caution">
    <text evidence="2">The sequence shown here is derived from an EMBL/GenBank/DDBJ whole genome shotgun (WGS) entry which is preliminary data.</text>
</comment>
<sequence length="326" mass="35086">MASTGSGSPVVLSQEEWDDLVEAAKADGEVIIYSGQPASEDVFSKFSEAYPEIDVSVVREPAGDLAIRMDQEIAANVAGADVSWSTQYAWVAQQGDAGSLAAFQYGPEIADAGWSEATHEDYFMQLLASPYVLAWHTELGEPVTDIEDLIAKAGDRPVGIAEPISQNGMHQLNAWVEAYGEDILAELADLNHQVIRSTVPLTQSLAAGETHFSVLTTPDVVGTMIAEGAPIDYVIPEENTTGFAYGPSVLANAGHPAAAQLFVNWLLSEDGQQVLADGLAPAAFPVLYDSTDGALDWDSIDAVDERDWPEERRNEFRALFDSYFLG</sequence>
<name>A0AA40SRX4_9MICO</name>
<dbReference type="SUPFAM" id="SSF53850">
    <property type="entry name" value="Periplasmic binding protein-like II"/>
    <property type="match status" value="1"/>
</dbReference>
<evidence type="ECO:0000256" key="1">
    <source>
        <dbReference type="ARBA" id="ARBA00022729"/>
    </source>
</evidence>
<dbReference type="EMBL" id="JACIFH010000001">
    <property type="protein sequence ID" value="MBB4141292.1"/>
    <property type="molecule type" value="Genomic_DNA"/>
</dbReference>
<gene>
    <name evidence="2" type="ORF">BKA10_003086</name>
</gene>
<dbReference type="Pfam" id="PF13531">
    <property type="entry name" value="SBP_bac_11"/>
    <property type="match status" value="1"/>
</dbReference>
<dbReference type="Gene3D" id="3.40.190.10">
    <property type="entry name" value="Periplasmic binding protein-like II"/>
    <property type="match status" value="2"/>
</dbReference>
<protein>
    <submittedName>
        <fullName evidence="2">Iron(III) transport system substrate-binding protein</fullName>
    </submittedName>
</protein>
<evidence type="ECO:0000313" key="3">
    <source>
        <dbReference type="Proteomes" id="UP000549113"/>
    </source>
</evidence>
<dbReference type="AlphaFoldDB" id="A0AA40SRX4"/>
<organism evidence="2 3">
    <name type="scientific">Microbacterium invictum</name>
    <dbReference type="NCBI Taxonomy" id="515415"/>
    <lineage>
        <taxon>Bacteria</taxon>
        <taxon>Bacillati</taxon>
        <taxon>Actinomycetota</taxon>
        <taxon>Actinomycetes</taxon>
        <taxon>Micrococcales</taxon>
        <taxon>Microbacteriaceae</taxon>
        <taxon>Microbacterium</taxon>
    </lineage>
</organism>
<keyword evidence="3" id="KW-1185">Reference proteome</keyword>
<proteinExistence type="predicted"/>
<dbReference type="Proteomes" id="UP000549113">
    <property type="component" value="Unassembled WGS sequence"/>
</dbReference>